<dbReference type="PANTHER" id="PTHR40980">
    <property type="entry name" value="PLUG DOMAIN-CONTAINING PROTEIN"/>
    <property type="match status" value="1"/>
</dbReference>
<dbReference type="PANTHER" id="PTHR40980:SF4">
    <property type="entry name" value="TONB-DEPENDENT RECEPTOR-LIKE BETA-BARREL DOMAIN-CONTAINING PROTEIN"/>
    <property type="match status" value="1"/>
</dbReference>
<keyword evidence="6" id="KW-0732">Signal</keyword>
<keyword evidence="3" id="KW-0998">Cell outer membrane</keyword>
<evidence type="ECO:0000256" key="3">
    <source>
        <dbReference type="ARBA" id="ARBA00023237"/>
    </source>
</evidence>
<dbReference type="InterPro" id="IPR012910">
    <property type="entry name" value="Plug_dom"/>
</dbReference>
<evidence type="ECO:0000256" key="1">
    <source>
        <dbReference type="ARBA" id="ARBA00004442"/>
    </source>
</evidence>
<reference evidence="9 10" key="1">
    <citation type="submission" date="2019-03" db="EMBL/GenBank/DDBJ databases">
        <title>Genomic Encyclopedia of Type Strains, Phase IV (KMG-IV): sequencing the most valuable type-strain genomes for metagenomic binning, comparative biology and taxonomic classification.</title>
        <authorList>
            <person name="Goeker M."/>
        </authorList>
    </citation>
    <scope>NUCLEOTIDE SEQUENCE [LARGE SCALE GENOMIC DNA]</scope>
    <source>
        <strain evidence="9 10">DSM 21667</strain>
    </source>
</reference>
<dbReference type="OrthoDB" id="9764669at2"/>
<dbReference type="Pfam" id="PF00593">
    <property type="entry name" value="TonB_dep_Rec_b-barrel"/>
    <property type="match status" value="1"/>
</dbReference>
<dbReference type="RefSeq" id="WP_133817385.1">
    <property type="nucleotide sequence ID" value="NZ_SNZH01000002.1"/>
</dbReference>
<evidence type="ECO:0000259" key="8">
    <source>
        <dbReference type="Pfam" id="PF07715"/>
    </source>
</evidence>
<evidence type="ECO:0000313" key="9">
    <source>
        <dbReference type="EMBL" id="TDR47672.1"/>
    </source>
</evidence>
<dbReference type="Proteomes" id="UP000295293">
    <property type="component" value="Unassembled WGS sequence"/>
</dbReference>
<evidence type="ECO:0000256" key="2">
    <source>
        <dbReference type="ARBA" id="ARBA00023136"/>
    </source>
</evidence>
<dbReference type="InterPro" id="IPR036942">
    <property type="entry name" value="Beta-barrel_TonB_sf"/>
</dbReference>
<dbReference type="Gene3D" id="2.170.130.10">
    <property type="entry name" value="TonB-dependent receptor, plug domain"/>
    <property type="match status" value="1"/>
</dbReference>
<comment type="caution">
    <text evidence="9">The sequence shown here is derived from an EMBL/GenBank/DDBJ whole genome shotgun (WGS) entry which is preliminary data.</text>
</comment>
<feature type="signal peptide" evidence="6">
    <location>
        <begin position="1"/>
        <end position="20"/>
    </location>
</feature>
<proteinExistence type="inferred from homology"/>
<comment type="subcellular location">
    <subcellularLocation>
        <location evidence="1 4">Cell outer membrane</location>
    </subcellularLocation>
</comment>
<name>A0A4R6Z7D6_9GAMM</name>
<organism evidence="9 10">
    <name type="scientific">Tahibacter aquaticus</name>
    <dbReference type="NCBI Taxonomy" id="520092"/>
    <lineage>
        <taxon>Bacteria</taxon>
        <taxon>Pseudomonadati</taxon>
        <taxon>Pseudomonadota</taxon>
        <taxon>Gammaproteobacteria</taxon>
        <taxon>Lysobacterales</taxon>
        <taxon>Rhodanobacteraceae</taxon>
        <taxon>Tahibacter</taxon>
    </lineage>
</organism>
<keyword evidence="10" id="KW-1185">Reference proteome</keyword>
<dbReference type="AlphaFoldDB" id="A0A4R6Z7D6"/>
<keyword evidence="4" id="KW-0798">TonB box</keyword>
<feature type="domain" description="TonB-dependent receptor-like beta-barrel" evidence="7">
    <location>
        <begin position="230"/>
        <end position="721"/>
    </location>
</feature>
<evidence type="ECO:0000313" key="10">
    <source>
        <dbReference type="Proteomes" id="UP000295293"/>
    </source>
</evidence>
<feature type="region of interest" description="Disordered" evidence="5">
    <location>
        <begin position="208"/>
        <end position="238"/>
    </location>
</feature>
<dbReference type="Gene3D" id="2.40.170.20">
    <property type="entry name" value="TonB-dependent receptor, beta-barrel domain"/>
    <property type="match status" value="1"/>
</dbReference>
<evidence type="ECO:0000259" key="7">
    <source>
        <dbReference type="Pfam" id="PF00593"/>
    </source>
</evidence>
<dbReference type="SUPFAM" id="SSF56935">
    <property type="entry name" value="Porins"/>
    <property type="match status" value="1"/>
</dbReference>
<feature type="domain" description="TonB-dependent receptor plug" evidence="8">
    <location>
        <begin position="48"/>
        <end position="151"/>
    </location>
</feature>
<keyword evidence="9" id="KW-0675">Receptor</keyword>
<evidence type="ECO:0000256" key="5">
    <source>
        <dbReference type="SAM" id="MobiDB-lite"/>
    </source>
</evidence>
<sequence>MKKQLLVAALLQAMSVCAQAETEAAVAAGTTELDRVLVTGEIAYRDRADATAPVLVYDLDYFQRFEPRTVGDMLKRVPSVAFVSDVLEYDGARLRGLDPGYTQILINGKKVPGGGDDRSFFVDRIPAEVVERIEIVRSASANRSGDAMAGAINIVLRDAYEFDGGYVRAGISHFDDGENKPTAAVVASGEFAGGRVLAGVSHQGRYNPKQKLSLRYDGPGGDLDNREEQSDTRDGTDDSLNFSYVRDIGAGKLSLSGLYVRTDRTETEHSLEYNDRYSVSRDNLLSVNDQVAKIRQDNYALKGDYVIAHGEGKTELAFNLARMKDDTRNVEQEIGYDDDDTPPSFDGYEGTLEITDLKDSEYGFTLSHARALGATQMEFGLDYSAKDRDFGLRTSEVETDEEGAPLPPYLEFDAERSTIEERRVDPYLMFSGKGTALSWEAGLRVETTRSRVESDGERWSKDYSVPLPSAHLRWDLDAANRVNFSVARSVRRPNFNFLLPNLREGEYGDNDFFGNPALAQEKAWGLDLGFEHRLGKRGVVGVNLFYRDVRDLIEIVNTGAPSETALEDFEDEIADFLEGHPGATPSTPGYPQLDADSFVYSAANVGDGSVYGVEFDLSTPLTALGLPDTGVFLNYSWLDSEVKDALGKRRFNDQAHSVLNVGFIQDLPSLQANFGVSYRRQGRAYSRLLAEEVETRYGADLEAFVEKRFGTQWSIRLTGTNLLDSSKDETFHKFNTLGEQIERDYDEYELESEQAGPVYQLVARYAW</sequence>
<keyword evidence="2 4" id="KW-0472">Membrane</keyword>
<evidence type="ECO:0000256" key="4">
    <source>
        <dbReference type="RuleBase" id="RU003357"/>
    </source>
</evidence>
<dbReference type="InterPro" id="IPR037066">
    <property type="entry name" value="Plug_dom_sf"/>
</dbReference>
<comment type="similarity">
    <text evidence="4">Belongs to the TonB-dependent receptor family.</text>
</comment>
<evidence type="ECO:0000256" key="6">
    <source>
        <dbReference type="SAM" id="SignalP"/>
    </source>
</evidence>
<dbReference type="InterPro" id="IPR000531">
    <property type="entry name" value="Beta-barrel_TonB"/>
</dbReference>
<accession>A0A4R6Z7D6</accession>
<dbReference type="GO" id="GO:0009279">
    <property type="term" value="C:cell outer membrane"/>
    <property type="evidence" value="ECO:0007669"/>
    <property type="project" value="UniProtKB-SubCell"/>
</dbReference>
<dbReference type="Pfam" id="PF07715">
    <property type="entry name" value="Plug"/>
    <property type="match status" value="1"/>
</dbReference>
<dbReference type="EMBL" id="SNZH01000002">
    <property type="protein sequence ID" value="TDR47672.1"/>
    <property type="molecule type" value="Genomic_DNA"/>
</dbReference>
<feature type="compositionally biased region" description="Basic and acidic residues" evidence="5">
    <location>
        <begin position="223"/>
        <end position="236"/>
    </location>
</feature>
<gene>
    <name evidence="9" type="ORF">DFR29_102332</name>
</gene>
<feature type="chain" id="PRO_5020979367" evidence="6">
    <location>
        <begin position="21"/>
        <end position="767"/>
    </location>
</feature>
<protein>
    <submittedName>
        <fullName evidence="9">Outer membrane receptor for ferrienterochelin and colicin</fullName>
    </submittedName>
</protein>